<evidence type="ECO:0000313" key="4">
    <source>
        <dbReference type="Proteomes" id="UP001321786"/>
    </source>
</evidence>
<dbReference type="AlphaFoldDB" id="A0AAU9E4M9"/>
<name>A0AAU9E4M9_9FIRM</name>
<keyword evidence="2" id="KW-1133">Transmembrane helix</keyword>
<sequence length="96" mass="11065">MRIFNSSGCLLGLIFTVLLLIIFSSFMKLIFATPLGFVFLAYLIYKFVIKKKILNDNNKDSEFEQSYNSSSNSNSDFDRSEYSDAEDVKSYENLDE</sequence>
<feature type="transmembrane region" description="Helical" evidence="2">
    <location>
        <begin position="29"/>
        <end position="49"/>
    </location>
</feature>
<reference evidence="3 4" key="1">
    <citation type="submission" date="2023-08" db="EMBL/GenBank/DDBJ databases">
        <title>Helicovermis profunda gen. nov., sp. nov., a novel mesophilic, fermentative bacterium within the Bacillota from a deep-sea hydrothermal vent chimney.</title>
        <authorList>
            <person name="Miyazaki U."/>
            <person name="Mizutani D."/>
            <person name="Hashimoto Y."/>
            <person name="Tame A."/>
            <person name="Sawayama S."/>
            <person name="Miyazaki J."/>
            <person name="Takai K."/>
            <person name="Nakagawa S."/>
        </authorList>
    </citation>
    <scope>NUCLEOTIDE SEQUENCE [LARGE SCALE GENOMIC DNA]</scope>
    <source>
        <strain evidence="3 4">S502</strain>
    </source>
</reference>
<feature type="compositionally biased region" description="Basic and acidic residues" evidence="1">
    <location>
        <begin position="76"/>
        <end position="96"/>
    </location>
</feature>
<evidence type="ECO:0000256" key="1">
    <source>
        <dbReference type="SAM" id="MobiDB-lite"/>
    </source>
</evidence>
<dbReference type="RefSeq" id="WP_338535237.1">
    <property type="nucleotide sequence ID" value="NZ_AP028654.1"/>
</dbReference>
<dbReference type="Proteomes" id="UP001321786">
    <property type="component" value="Chromosome"/>
</dbReference>
<evidence type="ECO:0000313" key="3">
    <source>
        <dbReference type="EMBL" id="BEP29611.1"/>
    </source>
</evidence>
<keyword evidence="4" id="KW-1185">Reference proteome</keyword>
<keyword evidence="2" id="KW-0472">Membrane</keyword>
<feature type="compositionally biased region" description="Low complexity" evidence="1">
    <location>
        <begin position="64"/>
        <end position="75"/>
    </location>
</feature>
<feature type="region of interest" description="Disordered" evidence="1">
    <location>
        <begin position="62"/>
        <end position="96"/>
    </location>
</feature>
<dbReference type="EMBL" id="AP028654">
    <property type="protein sequence ID" value="BEP29611.1"/>
    <property type="molecule type" value="Genomic_DNA"/>
</dbReference>
<proteinExistence type="predicted"/>
<feature type="transmembrane region" description="Helical" evidence="2">
    <location>
        <begin position="7"/>
        <end position="23"/>
    </location>
</feature>
<gene>
    <name evidence="3" type="ORF">HLPR_19420</name>
</gene>
<accession>A0AAU9E4M9</accession>
<evidence type="ECO:0000256" key="2">
    <source>
        <dbReference type="SAM" id="Phobius"/>
    </source>
</evidence>
<keyword evidence="2" id="KW-0812">Transmembrane</keyword>
<organism evidence="3 4">
    <name type="scientific">Helicovermis profundi</name>
    <dbReference type="NCBI Taxonomy" id="3065157"/>
    <lineage>
        <taxon>Bacteria</taxon>
        <taxon>Bacillati</taxon>
        <taxon>Bacillota</taxon>
        <taxon>Clostridia</taxon>
        <taxon>Helicovermis</taxon>
    </lineage>
</organism>
<protein>
    <submittedName>
        <fullName evidence="3">Uncharacterized protein</fullName>
    </submittedName>
</protein>
<dbReference type="KEGG" id="hprf:HLPR_19420"/>